<proteinExistence type="predicted"/>
<sequence length="177" mass="19688">MENENGKQMGKAIRAVLDMHADCIKLLRDLDKALPEYESLLGNVVALNMGSSISRRAYLAEGLIRLYVRKGDSSRVLGVNLCFYDENDPTFIEPIMAVANTQYLVGPADTQEKLKRGWDPWYAFLAWAPERLYGEAITIDKPAKRSSIEKTIVAATPLYAIKSLAAATRLIDLVGRP</sequence>
<protein>
    <submittedName>
        <fullName evidence="1">Uncharacterized protein</fullName>
    </submittedName>
</protein>
<dbReference type="RefSeq" id="WP_089837324.1">
    <property type="nucleotide sequence ID" value="NZ_FOZL01000001.1"/>
</dbReference>
<evidence type="ECO:0000313" key="2">
    <source>
        <dbReference type="Proteomes" id="UP000199024"/>
    </source>
</evidence>
<dbReference type="AlphaFoldDB" id="A0A1I6LQ02"/>
<dbReference type="STRING" id="474950.SAMN05421771_1088"/>
<organism evidence="1 2">
    <name type="scientific">Granulicella pectinivorans</name>
    <dbReference type="NCBI Taxonomy" id="474950"/>
    <lineage>
        <taxon>Bacteria</taxon>
        <taxon>Pseudomonadati</taxon>
        <taxon>Acidobacteriota</taxon>
        <taxon>Terriglobia</taxon>
        <taxon>Terriglobales</taxon>
        <taxon>Acidobacteriaceae</taxon>
        <taxon>Granulicella</taxon>
    </lineage>
</organism>
<reference evidence="1 2" key="1">
    <citation type="submission" date="2016-10" db="EMBL/GenBank/DDBJ databases">
        <authorList>
            <person name="de Groot N.N."/>
        </authorList>
    </citation>
    <scope>NUCLEOTIDE SEQUENCE [LARGE SCALE GENOMIC DNA]</scope>
    <source>
        <strain evidence="1 2">DSM 21001</strain>
    </source>
</reference>
<accession>A0A1I6LQ02</accession>
<evidence type="ECO:0000313" key="1">
    <source>
        <dbReference type="EMBL" id="SFS05488.1"/>
    </source>
</evidence>
<dbReference type="Proteomes" id="UP000199024">
    <property type="component" value="Unassembled WGS sequence"/>
</dbReference>
<dbReference type="EMBL" id="FOZL01000001">
    <property type="protein sequence ID" value="SFS05488.1"/>
    <property type="molecule type" value="Genomic_DNA"/>
</dbReference>
<name>A0A1I6LQ02_9BACT</name>
<keyword evidence="2" id="KW-1185">Reference proteome</keyword>
<gene>
    <name evidence="1" type="ORF">SAMN05421771_1088</name>
</gene>